<dbReference type="Proteomes" id="UP000829398">
    <property type="component" value="Chromosome 9"/>
</dbReference>
<dbReference type="EMBL" id="CM039178">
    <property type="protein sequence ID" value="KAH9684154.1"/>
    <property type="molecule type" value="Genomic_DNA"/>
</dbReference>
<organism evidence="1 2">
    <name type="scientific">Citrus sinensis</name>
    <name type="common">Sweet orange</name>
    <name type="synonym">Citrus aurantium var. sinensis</name>
    <dbReference type="NCBI Taxonomy" id="2711"/>
    <lineage>
        <taxon>Eukaryota</taxon>
        <taxon>Viridiplantae</taxon>
        <taxon>Streptophyta</taxon>
        <taxon>Embryophyta</taxon>
        <taxon>Tracheophyta</taxon>
        <taxon>Spermatophyta</taxon>
        <taxon>Magnoliopsida</taxon>
        <taxon>eudicotyledons</taxon>
        <taxon>Gunneridae</taxon>
        <taxon>Pentapetalae</taxon>
        <taxon>rosids</taxon>
        <taxon>malvids</taxon>
        <taxon>Sapindales</taxon>
        <taxon>Rutaceae</taxon>
        <taxon>Aurantioideae</taxon>
        <taxon>Citrus</taxon>
    </lineage>
</organism>
<gene>
    <name evidence="1" type="ORF">KPL71_027908</name>
</gene>
<evidence type="ECO:0000313" key="1">
    <source>
        <dbReference type="EMBL" id="KAH9684154.1"/>
    </source>
</evidence>
<comment type="caution">
    <text evidence="1">The sequence shown here is derived from an EMBL/GenBank/DDBJ whole genome shotgun (WGS) entry which is preliminary data.</text>
</comment>
<protein>
    <submittedName>
        <fullName evidence="1">Pectinesterase</fullName>
    </submittedName>
</protein>
<proteinExistence type="predicted"/>
<accession>A0ACB8IAV9</accession>
<evidence type="ECO:0000313" key="2">
    <source>
        <dbReference type="Proteomes" id="UP000829398"/>
    </source>
</evidence>
<reference evidence="2" key="1">
    <citation type="journal article" date="2023" name="Hortic. Res.">
        <title>A chromosome-level phased genome enabling allele-level studies in sweet orange: a case study on citrus Huanglongbing tolerance.</title>
        <authorList>
            <person name="Wu B."/>
            <person name="Yu Q."/>
            <person name="Deng Z."/>
            <person name="Duan Y."/>
            <person name="Luo F."/>
            <person name="Gmitter F. Jr."/>
        </authorList>
    </citation>
    <scope>NUCLEOTIDE SEQUENCE [LARGE SCALE GENOMIC DNA]</scope>
    <source>
        <strain evidence="2">cv. Valencia</strain>
    </source>
</reference>
<name>A0ACB8IAV9_CITSI</name>
<keyword evidence="2" id="KW-1185">Reference proteome</keyword>
<sequence>MLSSISLSLSLFFLILPSIDVIEFILVAVGASILLLVGVCIGIIVGASSKRSNKNESNAVSANSKAVAAVCASTDYRQQCIERVKPAAKSKTATLKEFIQAATKAIINMVEGAKNNSGFILDTKGAQKMAKEDCDESMNFAVEDLQASFSVACTDGVTQPELKNQTIGGLQNAPQLTSNALAIVSAISGILNTFHIPQNMAATSRRLLHAHKTVVAQDGSWQYKTIGSALAAYPKNLNGRYITYVKAGSYDEYITVTRKQVNVFMYGDGPRKTIFTGRKNNRERISTYKTASFLVVGNGFIAKAIGFQNKACPEGHHAVALLDFIFGDSSTVIQNSLIIATKPMYNPKNTVTAHGLEDRRETTGLIIQNCRIVPEELLYPVRFKIPTYLGRPWKLYSRTIIMETTMGDFIQPAGWLEWQGNFPPDTLYHAEHANMGPRAATDKRVNWKGFDLMTNRNEAPLYAAGTFIQGNAWLKDTGGTYFLGLKN</sequence>